<sequence length="133" mass="14889">MAGKTTSLLVLLLLSFASTLLIGHSTSQNDRKAYIVYMGNIRDEVSTSSRYTSMLQDVIGRFLHLGEWISQPFVSFVTQVQKQSYMFLEIAKLPGTFGLPYLCLSLMFPSLVCSSLTDFGLIVVAPKLWPLRM</sequence>
<feature type="transmembrane region" description="Helical" evidence="1">
    <location>
        <begin position="99"/>
        <end position="125"/>
    </location>
</feature>
<dbReference type="AlphaFoldDB" id="A0AAW0JG71"/>
<keyword evidence="1" id="KW-0812">Transmembrane</keyword>
<proteinExistence type="predicted"/>
<name>A0AAW0JG71_QUESU</name>
<dbReference type="Proteomes" id="UP000237347">
    <property type="component" value="Unassembled WGS sequence"/>
</dbReference>
<keyword evidence="4" id="KW-1185">Reference proteome</keyword>
<feature type="chain" id="PRO_5043788230" evidence="2">
    <location>
        <begin position="24"/>
        <end position="133"/>
    </location>
</feature>
<evidence type="ECO:0000313" key="3">
    <source>
        <dbReference type="EMBL" id="KAK7825903.1"/>
    </source>
</evidence>
<evidence type="ECO:0000256" key="2">
    <source>
        <dbReference type="SAM" id="SignalP"/>
    </source>
</evidence>
<comment type="caution">
    <text evidence="3">The sequence shown here is derived from an EMBL/GenBank/DDBJ whole genome shotgun (WGS) entry which is preliminary data.</text>
</comment>
<protein>
    <submittedName>
        <fullName evidence="3">Uncharacterized protein</fullName>
    </submittedName>
</protein>
<reference evidence="3 4" key="1">
    <citation type="journal article" date="2018" name="Sci. Data">
        <title>The draft genome sequence of cork oak.</title>
        <authorList>
            <person name="Ramos A.M."/>
            <person name="Usie A."/>
            <person name="Barbosa P."/>
            <person name="Barros P.M."/>
            <person name="Capote T."/>
            <person name="Chaves I."/>
            <person name="Simoes F."/>
            <person name="Abreu I."/>
            <person name="Carrasquinho I."/>
            <person name="Faro C."/>
            <person name="Guimaraes J.B."/>
            <person name="Mendonca D."/>
            <person name="Nobrega F."/>
            <person name="Rodrigues L."/>
            <person name="Saibo N.J.M."/>
            <person name="Varela M.C."/>
            <person name="Egas C."/>
            <person name="Matos J."/>
            <person name="Miguel C.M."/>
            <person name="Oliveira M.M."/>
            <person name="Ricardo C.P."/>
            <person name="Goncalves S."/>
        </authorList>
    </citation>
    <scope>NUCLEOTIDE SEQUENCE [LARGE SCALE GENOMIC DNA]</scope>
    <source>
        <strain evidence="4">cv. HL8</strain>
    </source>
</reference>
<evidence type="ECO:0000313" key="4">
    <source>
        <dbReference type="Proteomes" id="UP000237347"/>
    </source>
</evidence>
<organism evidence="3 4">
    <name type="scientific">Quercus suber</name>
    <name type="common">Cork oak</name>
    <dbReference type="NCBI Taxonomy" id="58331"/>
    <lineage>
        <taxon>Eukaryota</taxon>
        <taxon>Viridiplantae</taxon>
        <taxon>Streptophyta</taxon>
        <taxon>Embryophyta</taxon>
        <taxon>Tracheophyta</taxon>
        <taxon>Spermatophyta</taxon>
        <taxon>Magnoliopsida</taxon>
        <taxon>eudicotyledons</taxon>
        <taxon>Gunneridae</taxon>
        <taxon>Pentapetalae</taxon>
        <taxon>rosids</taxon>
        <taxon>fabids</taxon>
        <taxon>Fagales</taxon>
        <taxon>Fagaceae</taxon>
        <taxon>Quercus</taxon>
    </lineage>
</organism>
<keyword evidence="2" id="KW-0732">Signal</keyword>
<gene>
    <name evidence="3" type="ORF">CFP56_032662</name>
</gene>
<keyword evidence="1" id="KW-0472">Membrane</keyword>
<keyword evidence="1" id="KW-1133">Transmembrane helix</keyword>
<evidence type="ECO:0000256" key="1">
    <source>
        <dbReference type="SAM" id="Phobius"/>
    </source>
</evidence>
<dbReference type="EMBL" id="PKMF04000561">
    <property type="protein sequence ID" value="KAK7825903.1"/>
    <property type="molecule type" value="Genomic_DNA"/>
</dbReference>
<feature type="signal peptide" evidence="2">
    <location>
        <begin position="1"/>
        <end position="23"/>
    </location>
</feature>
<accession>A0AAW0JG71</accession>